<reference evidence="2" key="2">
    <citation type="submission" date="2023-01" db="EMBL/GenBank/DDBJ databases">
        <authorList>
            <person name="Petersen C."/>
        </authorList>
    </citation>
    <scope>NUCLEOTIDE SEQUENCE</scope>
    <source>
        <strain evidence="2">IBT 12815</strain>
    </source>
</reference>
<dbReference type="AlphaFoldDB" id="A0AAD6DS08"/>
<dbReference type="Proteomes" id="UP001213799">
    <property type="component" value="Unassembled WGS sequence"/>
</dbReference>
<dbReference type="GeneID" id="81590276"/>
<feature type="compositionally biased region" description="Polar residues" evidence="1">
    <location>
        <begin position="65"/>
        <end position="77"/>
    </location>
</feature>
<evidence type="ECO:0000256" key="1">
    <source>
        <dbReference type="SAM" id="MobiDB-lite"/>
    </source>
</evidence>
<feature type="region of interest" description="Disordered" evidence="1">
    <location>
        <begin position="1"/>
        <end position="31"/>
    </location>
</feature>
<gene>
    <name evidence="2" type="ORF">N7537_008980</name>
</gene>
<sequence length="102" mass="10796">MFQDGLSRPQDDMHDSTARQRGGYHAQNSVPVDLSPACSQVVARRMHNAVSVRRLPTPSEAPTGASPSWSAGSTIQNTPPMSIGLVVGVTVAMEPIEVVSRG</sequence>
<name>A0AAD6DS08_9EURO</name>
<protein>
    <submittedName>
        <fullName evidence="2">Uncharacterized protein</fullName>
    </submittedName>
</protein>
<keyword evidence="3" id="KW-1185">Reference proteome</keyword>
<accession>A0AAD6DS08</accession>
<proteinExistence type="predicted"/>
<reference evidence="2" key="1">
    <citation type="journal article" date="2023" name="IMA Fungus">
        <title>Comparative genomic study of the Penicillium genus elucidates a diverse pangenome and 15 lateral gene transfer events.</title>
        <authorList>
            <person name="Petersen C."/>
            <person name="Sorensen T."/>
            <person name="Nielsen M.R."/>
            <person name="Sondergaard T.E."/>
            <person name="Sorensen J.L."/>
            <person name="Fitzpatrick D.A."/>
            <person name="Frisvad J.C."/>
            <person name="Nielsen K.L."/>
        </authorList>
    </citation>
    <scope>NUCLEOTIDE SEQUENCE</scope>
    <source>
        <strain evidence="2">IBT 12815</strain>
    </source>
</reference>
<dbReference type="EMBL" id="JAQJAE010000005">
    <property type="protein sequence ID" value="KAJ5592076.1"/>
    <property type="molecule type" value="Genomic_DNA"/>
</dbReference>
<comment type="caution">
    <text evidence="2">The sequence shown here is derived from an EMBL/GenBank/DDBJ whole genome shotgun (WGS) entry which is preliminary data.</text>
</comment>
<evidence type="ECO:0000313" key="3">
    <source>
        <dbReference type="Proteomes" id="UP001213799"/>
    </source>
</evidence>
<feature type="compositionally biased region" description="Basic and acidic residues" evidence="1">
    <location>
        <begin position="9"/>
        <end position="18"/>
    </location>
</feature>
<evidence type="ECO:0000313" key="2">
    <source>
        <dbReference type="EMBL" id="KAJ5592076.1"/>
    </source>
</evidence>
<organism evidence="2 3">
    <name type="scientific">Penicillium hordei</name>
    <dbReference type="NCBI Taxonomy" id="40994"/>
    <lineage>
        <taxon>Eukaryota</taxon>
        <taxon>Fungi</taxon>
        <taxon>Dikarya</taxon>
        <taxon>Ascomycota</taxon>
        <taxon>Pezizomycotina</taxon>
        <taxon>Eurotiomycetes</taxon>
        <taxon>Eurotiomycetidae</taxon>
        <taxon>Eurotiales</taxon>
        <taxon>Aspergillaceae</taxon>
        <taxon>Penicillium</taxon>
    </lineage>
</organism>
<dbReference type="RefSeq" id="XP_056748702.1">
    <property type="nucleotide sequence ID" value="XM_056900034.1"/>
</dbReference>
<feature type="region of interest" description="Disordered" evidence="1">
    <location>
        <begin position="52"/>
        <end position="77"/>
    </location>
</feature>